<proteinExistence type="predicted"/>
<dbReference type="KEGG" id="eri:EEI45_01710"/>
<keyword evidence="1" id="KW-0472">Membrane</keyword>
<dbReference type="Proteomes" id="UP000278804">
    <property type="component" value="Chromosome"/>
</dbReference>
<keyword evidence="1" id="KW-1133">Transmembrane helix</keyword>
<protein>
    <submittedName>
        <fullName evidence="2">Uncharacterized protein</fullName>
    </submittedName>
</protein>
<keyword evidence="3" id="KW-1185">Reference proteome</keyword>
<evidence type="ECO:0000313" key="2">
    <source>
        <dbReference type="EMBL" id="AZK43674.1"/>
    </source>
</evidence>
<name>A0A3S5HK24_9FIRM</name>
<evidence type="ECO:0000313" key="3">
    <source>
        <dbReference type="Proteomes" id="UP000278804"/>
    </source>
</evidence>
<evidence type="ECO:0000256" key="1">
    <source>
        <dbReference type="SAM" id="Phobius"/>
    </source>
</evidence>
<sequence>MIQQIKKGFQKASNDNVYMIVLGIVVLLIVINYFLNTTVLTILTLLMFCVAFGVLIKHIIKKED</sequence>
<dbReference type="AlphaFoldDB" id="A0A3S5HK24"/>
<dbReference type="RefSeq" id="WP_125163893.1">
    <property type="nucleotide sequence ID" value="NZ_CP034234.1"/>
</dbReference>
<accession>A0A3S5HK24</accession>
<organism evidence="2 3">
    <name type="scientific">Erysipelothrix piscisicarius</name>
    <dbReference type="NCBI Taxonomy" id="2485784"/>
    <lineage>
        <taxon>Bacteria</taxon>
        <taxon>Bacillati</taxon>
        <taxon>Bacillota</taxon>
        <taxon>Erysipelotrichia</taxon>
        <taxon>Erysipelotrichales</taxon>
        <taxon>Erysipelotrichaceae</taxon>
        <taxon>Erysipelothrix</taxon>
    </lineage>
</organism>
<feature type="transmembrane region" description="Helical" evidence="1">
    <location>
        <begin position="16"/>
        <end position="35"/>
    </location>
</feature>
<dbReference type="EMBL" id="CP034234">
    <property type="protein sequence ID" value="AZK43674.1"/>
    <property type="molecule type" value="Genomic_DNA"/>
</dbReference>
<feature type="transmembrane region" description="Helical" evidence="1">
    <location>
        <begin position="41"/>
        <end position="60"/>
    </location>
</feature>
<gene>
    <name evidence="2" type="ORF">EEI45_01710</name>
</gene>
<keyword evidence="1" id="KW-0812">Transmembrane</keyword>
<reference evidence="2 3" key="1">
    <citation type="journal article" date="2020" name="Int. J. Syst. Evol. Microbiol.">
        <title>Description of Erysipelothrix piscisicarius sp. nov., an emergent fish pathogen, and assessment of virulence using a tiger barb (Puntigrus tetrazona) infection model.</title>
        <authorList>
            <person name="Pomaranski E.K."/>
            <person name="Griffin M.J."/>
            <person name="Camus A.C."/>
            <person name="Armwood A.R."/>
            <person name="Shelley J."/>
            <person name="Waldbieser G.C."/>
            <person name="LaFrentz B.R."/>
            <person name="Garcia J.C."/>
            <person name="Yanong R."/>
            <person name="Soto E."/>
        </authorList>
    </citation>
    <scope>NUCLEOTIDE SEQUENCE [LARGE SCALE GENOMIC DNA]</scope>
    <source>
        <strain evidence="2 3">15TAL0474</strain>
    </source>
</reference>